<sequence>MSKNVATIQAIYAAFARGDLETLKSHLADDVTFDDRESYGIPLIAPRRGPDEAVAAFTTFRDNVDIVSSRIVKFLEGGDTVIAWADSTFVWRATGRRFSDAYNMNVFEFNADGKVALDTHGLLLATDPSIGK</sequence>
<dbReference type="InterPro" id="IPR032710">
    <property type="entry name" value="NTF2-like_dom_sf"/>
</dbReference>
<evidence type="ECO:0000259" key="1">
    <source>
        <dbReference type="Pfam" id="PF12680"/>
    </source>
</evidence>
<dbReference type="PANTHER" id="PTHR41252">
    <property type="entry name" value="BLR2505 PROTEIN"/>
    <property type="match status" value="1"/>
</dbReference>
<evidence type="ECO:0000313" key="2">
    <source>
        <dbReference type="EMBL" id="KAG5174948.1"/>
    </source>
</evidence>
<dbReference type="Pfam" id="PF12680">
    <property type="entry name" value="SnoaL_2"/>
    <property type="match status" value="1"/>
</dbReference>
<dbReference type="OrthoDB" id="4045395at2759"/>
<comment type="caution">
    <text evidence="2">The sequence shown here is derived from an EMBL/GenBank/DDBJ whole genome shotgun (WGS) entry which is preliminary data.</text>
</comment>
<dbReference type="Gene3D" id="3.10.450.50">
    <property type="match status" value="1"/>
</dbReference>
<dbReference type="Proteomes" id="UP000664859">
    <property type="component" value="Unassembled WGS sequence"/>
</dbReference>
<evidence type="ECO:0000313" key="3">
    <source>
        <dbReference type="Proteomes" id="UP000664859"/>
    </source>
</evidence>
<dbReference type="PANTHER" id="PTHR41252:SF1">
    <property type="entry name" value="BLR2505 PROTEIN"/>
    <property type="match status" value="1"/>
</dbReference>
<organism evidence="2 3">
    <name type="scientific">Tribonema minus</name>
    <dbReference type="NCBI Taxonomy" id="303371"/>
    <lineage>
        <taxon>Eukaryota</taxon>
        <taxon>Sar</taxon>
        <taxon>Stramenopiles</taxon>
        <taxon>Ochrophyta</taxon>
        <taxon>PX clade</taxon>
        <taxon>Xanthophyceae</taxon>
        <taxon>Tribonematales</taxon>
        <taxon>Tribonemataceae</taxon>
        <taxon>Tribonema</taxon>
    </lineage>
</organism>
<proteinExistence type="predicted"/>
<dbReference type="AlphaFoldDB" id="A0A835YR18"/>
<dbReference type="SUPFAM" id="SSF54427">
    <property type="entry name" value="NTF2-like"/>
    <property type="match status" value="1"/>
</dbReference>
<name>A0A835YR18_9STRA</name>
<dbReference type="EMBL" id="JAFCMP010000557">
    <property type="protein sequence ID" value="KAG5174948.1"/>
    <property type="molecule type" value="Genomic_DNA"/>
</dbReference>
<keyword evidence="3" id="KW-1185">Reference proteome</keyword>
<protein>
    <recommendedName>
        <fullName evidence="1">SnoaL-like domain-containing protein</fullName>
    </recommendedName>
</protein>
<reference evidence="2" key="1">
    <citation type="submission" date="2021-02" db="EMBL/GenBank/DDBJ databases">
        <title>First Annotated Genome of the Yellow-green Alga Tribonema minus.</title>
        <authorList>
            <person name="Mahan K.M."/>
        </authorList>
    </citation>
    <scope>NUCLEOTIDE SEQUENCE</scope>
    <source>
        <strain evidence="2">UTEX B ZZ1240</strain>
    </source>
</reference>
<dbReference type="InterPro" id="IPR037401">
    <property type="entry name" value="SnoaL-like"/>
</dbReference>
<gene>
    <name evidence="2" type="ORF">JKP88DRAFT_250577</name>
</gene>
<feature type="domain" description="SnoaL-like" evidence="1">
    <location>
        <begin position="8"/>
        <end position="116"/>
    </location>
</feature>
<accession>A0A835YR18</accession>